<comment type="subcellular location">
    <subcellularLocation>
        <location evidence="1">Membrane</location>
        <topology evidence="1">Multi-pass membrane protein</topology>
    </subcellularLocation>
</comment>
<keyword evidence="7" id="KW-1185">Reference proteome</keyword>
<gene>
    <name evidence="6" type="ORF">V5S96_08750</name>
</gene>
<dbReference type="EMBL" id="JBAHVJ010000008">
    <property type="protein sequence ID" value="MEJ4100442.1"/>
    <property type="molecule type" value="Genomic_DNA"/>
</dbReference>
<dbReference type="Pfam" id="PF02361">
    <property type="entry name" value="CbiQ"/>
    <property type="match status" value="1"/>
</dbReference>
<keyword evidence="3 5" id="KW-1133">Transmembrane helix</keyword>
<evidence type="ECO:0000256" key="3">
    <source>
        <dbReference type="ARBA" id="ARBA00022989"/>
    </source>
</evidence>
<protein>
    <submittedName>
        <fullName evidence="6">Energy-coupling factor transporter transmembrane protein EcfT</fullName>
    </submittedName>
</protein>
<feature type="transmembrane region" description="Helical" evidence="5">
    <location>
        <begin position="95"/>
        <end position="116"/>
    </location>
</feature>
<name>A0ABU8NZJ7_9CORY</name>
<dbReference type="PANTHER" id="PTHR33514">
    <property type="entry name" value="PROTEIN ABCI12, CHLOROPLASTIC"/>
    <property type="match status" value="1"/>
</dbReference>
<dbReference type="RefSeq" id="WP_337890648.1">
    <property type="nucleotide sequence ID" value="NZ_JBAHVI010000008.1"/>
</dbReference>
<organism evidence="6 7">
    <name type="scientific">Corynebacterium mastitidis</name>
    <dbReference type="NCBI Taxonomy" id="161890"/>
    <lineage>
        <taxon>Bacteria</taxon>
        <taxon>Bacillati</taxon>
        <taxon>Actinomycetota</taxon>
        <taxon>Actinomycetes</taxon>
        <taxon>Mycobacteriales</taxon>
        <taxon>Corynebacteriaceae</taxon>
        <taxon>Corynebacterium</taxon>
    </lineage>
</organism>
<keyword evidence="2 5" id="KW-0812">Transmembrane</keyword>
<dbReference type="PANTHER" id="PTHR33514:SF13">
    <property type="entry name" value="PROTEIN ABCI12, CHLOROPLASTIC"/>
    <property type="match status" value="1"/>
</dbReference>
<feature type="transmembrane region" description="Helical" evidence="5">
    <location>
        <begin position="20"/>
        <end position="43"/>
    </location>
</feature>
<reference evidence="6 7" key="1">
    <citation type="submission" date="2024-02" db="EMBL/GenBank/DDBJ databases">
        <title>Whole genome sequencing and characterization of Corynebacterium isolated from the ocular surface of dry eye disease sufferers.</title>
        <authorList>
            <person name="Naqvi M."/>
        </authorList>
    </citation>
    <scope>NUCLEOTIDE SEQUENCE [LARGE SCALE GENOMIC DNA]</scope>
    <source>
        <strain evidence="6 7">PCRF</strain>
    </source>
</reference>
<sequence length="223" mass="23732">MTRPSPRIPLGTYVPGSSPVHRAGVGLKLLVLLGYVILGALAVGSPAQAAAYALPCALFYLVARIPVAVAWSQFWPPLPVLLLLGAFQWWQSGPAHAAALVLTLCASLMAAALLTLTTTIADLMEELERGLAPLGRWGFPAERFSLALSLTLRMIPVQMSTVGEVLEARRARGAGWSARAFVVPVLIRSLNRAQAIAEALWARGTGDEGHRDAPDADPRRAEA</sequence>
<proteinExistence type="predicted"/>
<dbReference type="CDD" id="cd16914">
    <property type="entry name" value="EcfT"/>
    <property type="match status" value="1"/>
</dbReference>
<evidence type="ECO:0000313" key="6">
    <source>
        <dbReference type="EMBL" id="MEJ4100442.1"/>
    </source>
</evidence>
<dbReference type="InterPro" id="IPR003339">
    <property type="entry name" value="ABC/ECF_trnsptr_transmembrane"/>
</dbReference>
<accession>A0ABU8NZJ7</accession>
<keyword evidence="4 5" id="KW-0472">Membrane</keyword>
<evidence type="ECO:0000256" key="5">
    <source>
        <dbReference type="SAM" id="Phobius"/>
    </source>
</evidence>
<feature type="transmembrane region" description="Helical" evidence="5">
    <location>
        <begin position="50"/>
        <end position="75"/>
    </location>
</feature>
<dbReference type="Proteomes" id="UP001359781">
    <property type="component" value="Unassembled WGS sequence"/>
</dbReference>
<evidence type="ECO:0000256" key="2">
    <source>
        <dbReference type="ARBA" id="ARBA00022692"/>
    </source>
</evidence>
<evidence type="ECO:0000313" key="7">
    <source>
        <dbReference type="Proteomes" id="UP001359781"/>
    </source>
</evidence>
<evidence type="ECO:0000256" key="4">
    <source>
        <dbReference type="ARBA" id="ARBA00023136"/>
    </source>
</evidence>
<evidence type="ECO:0000256" key="1">
    <source>
        <dbReference type="ARBA" id="ARBA00004141"/>
    </source>
</evidence>
<comment type="caution">
    <text evidence="6">The sequence shown here is derived from an EMBL/GenBank/DDBJ whole genome shotgun (WGS) entry which is preliminary data.</text>
</comment>